<dbReference type="GO" id="GO:0003723">
    <property type="term" value="F:RNA binding"/>
    <property type="evidence" value="ECO:0007669"/>
    <property type="project" value="UniProtKB-UniRule"/>
</dbReference>
<keyword evidence="6" id="KW-1185">Reference proteome</keyword>
<gene>
    <name evidence="4" type="ORF">TAV2_LOCUS112</name>
    <name evidence="5" type="ORF">TAV2_LOCUS2667</name>
</gene>
<dbReference type="AlphaFoldDB" id="A0AAU9R9H5"/>
<proteinExistence type="predicted"/>
<protein>
    <recommendedName>
        <fullName evidence="3">RRM domain-containing protein</fullName>
    </recommendedName>
</protein>
<evidence type="ECO:0000313" key="6">
    <source>
        <dbReference type="Proteomes" id="UP000836841"/>
    </source>
</evidence>
<dbReference type="SUPFAM" id="SSF54928">
    <property type="entry name" value="RNA-binding domain, RBD"/>
    <property type="match status" value="2"/>
</dbReference>
<feature type="region of interest" description="Disordered" evidence="2">
    <location>
        <begin position="187"/>
        <end position="212"/>
    </location>
</feature>
<dbReference type="EMBL" id="OU466857">
    <property type="protein sequence ID" value="CAH2033883.1"/>
    <property type="molecule type" value="Genomic_DNA"/>
</dbReference>
<name>A0AAU9R9H5_THLAR</name>
<evidence type="ECO:0000256" key="1">
    <source>
        <dbReference type="PROSITE-ProRule" id="PRU00176"/>
    </source>
</evidence>
<dbReference type="PROSITE" id="PS50102">
    <property type="entry name" value="RRM"/>
    <property type="match status" value="1"/>
</dbReference>
<organism evidence="4 6">
    <name type="scientific">Thlaspi arvense</name>
    <name type="common">Field penny-cress</name>
    <dbReference type="NCBI Taxonomy" id="13288"/>
    <lineage>
        <taxon>Eukaryota</taxon>
        <taxon>Viridiplantae</taxon>
        <taxon>Streptophyta</taxon>
        <taxon>Embryophyta</taxon>
        <taxon>Tracheophyta</taxon>
        <taxon>Spermatophyta</taxon>
        <taxon>Magnoliopsida</taxon>
        <taxon>eudicotyledons</taxon>
        <taxon>Gunneridae</taxon>
        <taxon>Pentapetalae</taxon>
        <taxon>rosids</taxon>
        <taxon>malvids</taxon>
        <taxon>Brassicales</taxon>
        <taxon>Brassicaceae</taxon>
        <taxon>Thlaspideae</taxon>
        <taxon>Thlaspi</taxon>
    </lineage>
</organism>
<dbReference type="InterPro" id="IPR035979">
    <property type="entry name" value="RBD_domain_sf"/>
</dbReference>
<sequence>MDESANKGMKRKRISKERGMKLKGCDAAIQNPKARDIGRISVTGFDSGLPHEDVESALRKHFASCGNITDVYIGKHECAAFVYLVGEDAVDKALKLSGRDVGGWNVCVEAYPFSDHMTTTMIVQGYDISDTEIQVAARELFSSCVEVAEVFVIKKGCSAVRVKGFDAIEKVRVLDGSYIGDRKVSVRPITTPPRHTVHDRRRRVGRPGPSSP</sequence>
<dbReference type="InterPro" id="IPR000504">
    <property type="entry name" value="RRM_dom"/>
</dbReference>
<dbReference type="Gene3D" id="3.30.70.330">
    <property type="match status" value="1"/>
</dbReference>
<evidence type="ECO:0000313" key="4">
    <source>
        <dbReference type="EMBL" id="CAH2033883.1"/>
    </source>
</evidence>
<dbReference type="EMBL" id="OU466857">
    <property type="protein sequence ID" value="CAH2033884.1"/>
    <property type="molecule type" value="Genomic_DNA"/>
</dbReference>
<accession>A0AAU9R9H5</accession>
<evidence type="ECO:0000256" key="2">
    <source>
        <dbReference type="SAM" id="MobiDB-lite"/>
    </source>
</evidence>
<keyword evidence="1" id="KW-0694">RNA-binding</keyword>
<evidence type="ECO:0000259" key="3">
    <source>
        <dbReference type="PROSITE" id="PS50102"/>
    </source>
</evidence>
<dbReference type="Proteomes" id="UP000836841">
    <property type="component" value="Chromosome 1"/>
</dbReference>
<feature type="domain" description="RRM" evidence="3">
    <location>
        <begin position="42"/>
        <end position="109"/>
    </location>
</feature>
<reference evidence="4 6" key="1">
    <citation type="submission" date="2022-03" db="EMBL/GenBank/DDBJ databases">
        <authorList>
            <person name="Nunn A."/>
            <person name="Chopra R."/>
            <person name="Nunn A."/>
            <person name="Contreras Garrido A."/>
        </authorList>
    </citation>
    <scope>NUCLEOTIDE SEQUENCE [LARGE SCALE GENOMIC DNA]</scope>
</reference>
<evidence type="ECO:0000313" key="5">
    <source>
        <dbReference type="EMBL" id="CAH2033884.1"/>
    </source>
</evidence>
<dbReference type="InterPro" id="IPR012677">
    <property type="entry name" value="Nucleotide-bd_a/b_plait_sf"/>
</dbReference>
<feature type="compositionally biased region" description="Basic residues" evidence="2">
    <location>
        <begin position="195"/>
        <end position="205"/>
    </location>
</feature>